<dbReference type="Proteomes" id="UP000054047">
    <property type="component" value="Unassembled WGS sequence"/>
</dbReference>
<proteinExistence type="predicted"/>
<organism evidence="1 2">
    <name type="scientific">Ancylostoma duodenale</name>
    <dbReference type="NCBI Taxonomy" id="51022"/>
    <lineage>
        <taxon>Eukaryota</taxon>
        <taxon>Metazoa</taxon>
        <taxon>Ecdysozoa</taxon>
        <taxon>Nematoda</taxon>
        <taxon>Chromadorea</taxon>
        <taxon>Rhabditida</taxon>
        <taxon>Rhabditina</taxon>
        <taxon>Rhabditomorpha</taxon>
        <taxon>Strongyloidea</taxon>
        <taxon>Ancylostomatidae</taxon>
        <taxon>Ancylostomatinae</taxon>
        <taxon>Ancylostoma</taxon>
    </lineage>
</organism>
<dbReference type="AlphaFoldDB" id="A0A0C2FSP2"/>
<evidence type="ECO:0000313" key="2">
    <source>
        <dbReference type="Proteomes" id="UP000054047"/>
    </source>
</evidence>
<sequence>MVIKIPGKVASAQNQTVTAEAGVAHRRKAVGAAETCLMPGFAYDVEYVP</sequence>
<evidence type="ECO:0000313" key="1">
    <source>
        <dbReference type="EMBL" id="KIH49679.1"/>
    </source>
</evidence>
<gene>
    <name evidence="1" type="ORF">ANCDUO_20245</name>
</gene>
<protein>
    <submittedName>
        <fullName evidence="1">Uncharacterized protein</fullName>
    </submittedName>
</protein>
<accession>A0A0C2FSP2</accession>
<name>A0A0C2FSP2_9BILA</name>
<reference evidence="1 2" key="1">
    <citation type="submission" date="2013-12" db="EMBL/GenBank/DDBJ databases">
        <title>Draft genome of the parsitic nematode Ancylostoma duodenale.</title>
        <authorList>
            <person name="Mitreva M."/>
        </authorList>
    </citation>
    <scope>NUCLEOTIDE SEQUENCE [LARGE SCALE GENOMIC DNA]</scope>
    <source>
        <strain evidence="1 2">Zhejiang</strain>
    </source>
</reference>
<dbReference type="EMBL" id="KN752377">
    <property type="protein sequence ID" value="KIH49679.1"/>
    <property type="molecule type" value="Genomic_DNA"/>
</dbReference>
<keyword evidence="2" id="KW-1185">Reference proteome</keyword>